<keyword evidence="2 3" id="KW-0802">TPR repeat</keyword>
<evidence type="ECO:0000256" key="1">
    <source>
        <dbReference type="ARBA" id="ARBA00022737"/>
    </source>
</evidence>
<dbReference type="SUPFAM" id="SSF48452">
    <property type="entry name" value="TPR-like"/>
    <property type="match status" value="2"/>
</dbReference>
<feature type="region of interest" description="Disordered" evidence="4">
    <location>
        <begin position="6"/>
        <end position="42"/>
    </location>
</feature>
<evidence type="ECO:0000313" key="6">
    <source>
        <dbReference type="Proteomes" id="UP000663834"/>
    </source>
</evidence>
<dbReference type="EMBL" id="CAJNOW010000832">
    <property type="protein sequence ID" value="CAF1295730.1"/>
    <property type="molecule type" value="Genomic_DNA"/>
</dbReference>
<dbReference type="PROSITE" id="PS51996">
    <property type="entry name" value="TR_MART"/>
    <property type="match status" value="1"/>
</dbReference>
<feature type="repeat" description="TPR" evidence="3">
    <location>
        <begin position="1256"/>
        <end position="1289"/>
    </location>
</feature>
<dbReference type="InterPro" id="IPR011990">
    <property type="entry name" value="TPR-like_helical_dom_sf"/>
</dbReference>
<feature type="repeat" description="TPR" evidence="3">
    <location>
        <begin position="627"/>
        <end position="660"/>
    </location>
</feature>
<dbReference type="PROSITE" id="PS50005">
    <property type="entry name" value="TPR"/>
    <property type="match status" value="2"/>
</dbReference>
<proteinExistence type="predicted"/>
<reference evidence="5" key="1">
    <citation type="submission" date="2021-02" db="EMBL/GenBank/DDBJ databases">
        <authorList>
            <person name="Nowell W R."/>
        </authorList>
    </citation>
    <scope>NUCLEOTIDE SEQUENCE</scope>
</reference>
<dbReference type="SMART" id="SM00028">
    <property type="entry name" value="TPR"/>
    <property type="match status" value="6"/>
</dbReference>
<feature type="compositionally biased region" description="Polar residues" evidence="4">
    <location>
        <begin position="6"/>
        <end position="15"/>
    </location>
</feature>
<gene>
    <name evidence="5" type="ORF">KQP761_LOCUS4518</name>
</gene>
<comment type="caution">
    <text evidence="5">The sequence shown here is derived from an EMBL/GenBank/DDBJ whole genome shotgun (WGS) entry which is preliminary data.</text>
</comment>
<dbReference type="Gene3D" id="1.25.40.10">
    <property type="entry name" value="Tetratricopeptide repeat domain"/>
    <property type="match status" value="2"/>
</dbReference>
<evidence type="ECO:0000313" key="5">
    <source>
        <dbReference type="EMBL" id="CAF1295730.1"/>
    </source>
</evidence>
<keyword evidence="1" id="KW-0677">Repeat</keyword>
<sequence length="1343" mass="153093">MLLLCRSTTDTSESLYTDKPIPSKRSATSTKSSPDPEIRSTEHVKLVKYQTPSKQIVVEASSPCCNDLIDLRLECVDGNFVDEGSLLRKKTFQRNINVFIATLDIKLPLDTLPIDNNAEVKSFDDECVFIAKILSVKDKLIYAVLPITLGDFVVPLIHNHRCVEKIYLHQQSGDTESTDWIKEYPKIGGNGSSIDLLKGNIIENINTIMKRPSRWSRSKTLLNQLSSQKSKVDSLVPIKRTVTDDLITIRIFILFIGSRQPFHLSHSKIEITEFDDIAKCNQSIQNSSSTPVYLIISMGEFQDIQSIVELDPVHAVYIVIDPESSDIVQSISSYSKLSGIFVLNEDLLDQLTRDICFHRQISFRLPTMNIFKLESNILSKLNERQKDFLCFQLFSGILSELPLPSTTITDSNIHIKDGHFLADIIEANTKINYLFKDFSATTLQNSVITLKEIDQRIASLPKDIDSTSDTVYRAQIVSKQDLEMLQANSDTLLAIQTFVLASRSFQSIVDICRQAVDNELSVVLFELKLSDHASVASLDPETVIFSLGTLFRLVSTEPGPGGVWHAQLELADGNMNSITNRLRSEIGGHLTWLTFGNYLTAFKRFDTANNYYEYLLLVLPSDHSSRLSIYNNMGLMYAERNNHTEALKFFKKATTFPVNNLAVEAEQKFQSTACVSTSQSSTPSKIDTLQKIAEMSYAQGNQKTALEYYRRAQDIATDATLRQFYQEKIDKILKVAVEYSILFDLEMVRKEQLATDPNLISIWYHDHKVSIDVMRQMKKHLYNNFPYSRVFNDQQHLMSYLGNKLVIKHIVLILSMKNKKEVESMVKLAKHHSQRRGLNMLPCELRMCFSSSGVESIHSHIENSFNSIVKDLKQNERLSPADTTQAEDEEIPTDEAPCFDIFNSTSKDSWLYDLNNESLKFLLFQSLIEVLIRKEYNSNSLEHIWRICRRDYMSNDAQIKKINELAAAYTPEVAINYYTQNSCLFRLLSKAFRMEDVDRIYGFGCYLADLHKQLEQTGNNQRLNQSEDIKVFHRGKKVARGVAQQLKDSKGHVIALNGLLSTSTDVNVAEMFSGQGTVQSDYQSVIFEVHIDLRAAKLIRPYANIKELCAFRDESEVLFFTGFVWKVEDVESVTDVLRIKLQSCTDYDPELLTYIEESRRNCTFLTVGKILQELGDYANASNFYERMLEDEHITDEIRCDILVHQATLAQEQGKYMEAIRLLKEAKKLINATASLNVNQPEHRRPLFAHKVITSRAYVFYNMGIEYWKKGDCASAQNHFAKALKEQGSDDERAAVLNKYGLFQFELGNKETARDYLQQAVDLVHDTAFSSEYQENLDKVSGPK</sequence>
<organism evidence="5 6">
    <name type="scientific">Rotaria magnacalcarata</name>
    <dbReference type="NCBI Taxonomy" id="392030"/>
    <lineage>
        <taxon>Eukaryota</taxon>
        <taxon>Metazoa</taxon>
        <taxon>Spiralia</taxon>
        <taxon>Gnathifera</taxon>
        <taxon>Rotifera</taxon>
        <taxon>Eurotatoria</taxon>
        <taxon>Bdelloidea</taxon>
        <taxon>Philodinida</taxon>
        <taxon>Philodinidae</taxon>
        <taxon>Rotaria</taxon>
    </lineage>
</organism>
<dbReference type="Gene3D" id="3.90.176.10">
    <property type="entry name" value="Toxin ADP-ribosyltransferase, Chain A, domain 1"/>
    <property type="match status" value="1"/>
</dbReference>
<evidence type="ECO:0000256" key="2">
    <source>
        <dbReference type="ARBA" id="ARBA00022803"/>
    </source>
</evidence>
<dbReference type="PANTHER" id="PTHR45641:SF19">
    <property type="entry name" value="NEPHROCYSTIN-3"/>
    <property type="match status" value="1"/>
</dbReference>
<dbReference type="PANTHER" id="PTHR45641">
    <property type="entry name" value="TETRATRICOPEPTIDE REPEAT PROTEIN (AFU_ORTHOLOGUE AFUA_6G03870)"/>
    <property type="match status" value="1"/>
</dbReference>
<dbReference type="Pfam" id="PF13374">
    <property type="entry name" value="TPR_10"/>
    <property type="match status" value="1"/>
</dbReference>
<dbReference type="InterPro" id="IPR019734">
    <property type="entry name" value="TPR_rpt"/>
</dbReference>
<dbReference type="OrthoDB" id="10048063at2759"/>
<protein>
    <submittedName>
        <fullName evidence="5">Uncharacterized protein</fullName>
    </submittedName>
</protein>
<evidence type="ECO:0000256" key="3">
    <source>
        <dbReference type="PROSITE-ProRule" id="PRU00339"/>
    </source>
</evidence>
<dbReference type="Pfam" id="PF13432">
    <property type="entry name" value="TPR_16"/>
    <property type="match status" value="1"/>
</dbReference>
<name>A0A815DAB2_9BILA</name>
<evidence type="ECO:0000256" key="4">
    <source>
        <dbReference type="SAM" id="MobiDB-lite"/>
    </source>
</evidence>
<dbReference type="Proteomes" id="UP000663834">
    <property type="component" value="Unassembled WGS sequence"/>
</dbReference>
<dbReference type="SUPFAM" id="SSF56399">
    <property type="entry name" value="ADP-ribosylation"/>
    <property type="match status" value="1"/>
</dbReference>
<accession>A0A815DAB2</accession>